<dbReference type="GO" id="GO:0006508">
    <property type="term" value="P:proteolysis"/>
    <property type="evidence" value="ECO:0007669"/>
    <property type="project" value="UniProtKB-KW"/>
</dbReference>
<evidence type="ECO:0000256" key="8">
    <source>
        <dbReference type="ARBA" id="ARBA00022833"/>
    </source>
</evidence>
<keyword evidence="15" id="KW-1185">Reference proteome</keyword>
<evidence type="ECO:0000256" key="2">
    <source>
        <dbReference type="ARBA" id="ARBA00004651"/>
    </source>
</evidence>
<protein>
    <submittedName>
        <fullName evidence="14">Peptidase M48 Ste24p</fullName>
    </submittedName>
</protein>
<feature type="transmembrane region" description="Helical" evidence="12">
    <location>
        <begin position="267"/>
        <end position="288"/>
    </location>
</feature>
<evidence type="ECO:0000256" key="5">
    <source>
        <dbReference type="ARBA" id="ARBA00022692"/>
    </source>
</evidence>
<comment type="cofactor">
    <cofactor evidence="1">
        <name>Zn(2+)</name>
        <dbReference type="ChEBI" id="CHEBI:29105"/>
    </cofactor>
</comment>
<keyword evidence="6" id="KW-0479">Metal-binding</keyword>
<dbReference type="InterPro" id="IPR001915">
    <property type="entry name" value="Peptidase_M48"/>
</dbReference>
<evidence type="ECO:0000256" key="11">
    <source>
        <dbReference type="ARBA" id="ARBA00023136"/>
    </source>
</evidence>
<keyword evidence="11 12" id="KW-0472">Membrane</keyword>
<dbReference type="GO" id="GO:0004222">
    <property type="term" value="F:metalloendopeptidase activity"/>
    <property type="evidence" value="ECO:0007669"/>
    <property type="project" value="InterPro"/>
</dbReference>
<gene>
    <name evidence="14" type="ordered locus">Metme_2635</name>
</gene>
<dbReference type="Gene3D" id="3.30.2010.10">
    <property type="entry name" value="Metalloproteases ('zincins'), catalytic domain"/>
    <property type="match status" value="1"/>
</dbReference>
<feature type="transmembrane region" description="Helical" evidence="12">
    <location>
        <begin position="12"/>
        <end position="31"/>
    </location>
</feature>
<reference evidence="14 15" key="1">
    <citation type="journal article" date="2011" name="J. Bacteriol.">
        <title>Complete Genome Sequence of the Aerobic Marine Methanotroph Methylomonas methanica MC09.</title>
        <authorList>
            <person name="Boden R."/>
            <person name="Cunliffe M."/>
            <person name="Scanlan J."/>
            <person name="Moussard H."/>
            <person name="Kits K.D."/>
            <person name="Klotz M.G."/>
            <person name="Jetten M.S."/>
            <person name="Vuilleumier S."/>
            <person name="Han J."/>
            <person name="Peters L."/>
            <person name="Mikhailova N."/>
            <person name="Teshima H."/>
            <person name="Tapia R."/>
            <person name="Kyrpides N."/>
            <person name="Ivanova N."/>
            <person name="Pagani I."/>
            <person name="Cheng J.F."/>
            <person name="Goodwin L."/>
            <person name="Han C."/>
            <person name="Hauser L."/>
            <person name="Land M.L."/>
            <person name="Lapidus A."/>
            <person name="Lucas S."/>
            <person name="Pitluck S."/>
            <person name="Woyke T."/>
            <person name="Stein L."/>
            <person name="Murrell J.C."/>
        </authorList>
    </citation>
    <scope>NUCLEOTIDE SEQUENCE [LARGE SCALE GENOMIC DNA]</scope>
    <source>
        <strain evidence="14 15">MC09</strain>
    </source>
</reference>
<feature type="transmembrane region" description="Helical" evidence="12">
    <location>
        <begin position="59"/>
        <end position="83"/>
    </location>
</feature>
<evidence type="ECO:0000259" key="13">
    <source>
        <dbReference type="Pfam" id="PF01435"/>
    </source>
</evidence>
<keyword evidence="9 12" id="KW-1133">Transmembrane helix</keyword>
<evidence type="ECO:0000313" key="14">
    <source>
        <dbReference type="EMBL" id="AEG01021.1"/>
    </source>
</evidence>
<keyword evidence="5 12" id="KW-0812">Transmembrane</keyword>
<name>F9ZYB6_METMM</name>
<dbReference type="AlphaFoldDB" id="F9ZYB6"/>
<feature type="transmembrane region" description="Helical" evidence="12">
    <location>
        <begin position="129"/>
        <end position="149"/>
    </location>
</feature>
<dbReference type="eggNOG" id="COG0501">
    <property type="taxonomic scope" value="Bacteria"/>
</dbReference>
<dbReference type="HOGENOM" id="CLU_440007_0_0_6"/>
<dbReference type="PANTHER" id="PTHR43221:SF1">
    <property type="entry name" value="PROTEASE HTPX"/>
    <property type="match status" value="1"/>
</dbReference>
<dbReference type="STRING" id="857087.Metme_2635"/>
<dbReference type="RefSeq" id="WP_013819257.1">
    <property type="nucleotide sequence ID" value="NC_015572.1"/>
</dbReference>
<comment type="subcellular location">
    <subcellularLocation>
        <location evidence="2">Cell membrane</location>
        <topology evidence="2">Multi-pass membrane protein</topology>
    </subcellularLocation>
</comment>
<dbReference type="InterPro" id="IPR050083">
    <property type="entry name" value="HtpX_protease"/>
</dbReference>
<evidence type="ECO:0000256" key="3">
    <source>
        <dbReference type="ARBA" id="ARBA00022475"/>
    </source>
</evidence>
<dbReference type="GO" id="GO:0046872">
    <property type="term" value="F:metal ion binding"/>
    <property type="evidence" value="ECO:0007669"/>
    <property type="project" value="UniProtKB-KW"/>
</dbReference>
<keyword evidence="10" id="KW-0482">Metalloprotease</keyword>
<dbReference type="KEGG" id="mmt:Metme_2635"/>
<evidence type="ECO:0000256" key="10">
    <source>
        <dbReference type="ARBA" id="ARBA00023049"/>
    </source>
</evidence>
<keyword evidence="3" id="KW-1003">Cell membrane</keyword>
<reference key="2">
    <citation type="submission" date="2011-05" db="EMBL/GenBank/DDBJ databases">
        <title>Complete genome sequence of the aerobic marine methanotroph Methylomonas methanica MC09.</title>
        <authorList>
            <person name="Boden R."/>
            <person name="Cunliffe M."/>
            <person name="Scanlan J."/>
            <person name="Moussard H."/>
            <person name="Kits K.D."/>
            <person name="Klotz M."/>
            <person name="Jetten M."/>
            <person name="Vuilleumier S."/>
            <person name="Han J."/>
            <person name="Peters L."/>
            <person name="Mikhailova N."/>
            <person name="Teshima H."/>
            <person name="Tapia R."/>
            <person name="Kyrpides N."/>
            <person name="Ivanova N."/>
            <person name="Pagani I."/>
            <person name="Cheng J.-F."/>
            <person name="Goodwin L."/>
            <person name="Han C."/>
            <person name="Hauser L."/>
            <person name="Land M."/>
            <person name="Lapidus A."/>
            <person name="Lucas S."/>
            <person name="Pitluck S."/>
            <person name="Woyke T."/>
            <person name="Stein L.Y."/>
            <person name="Murrell C."/>
        </authorList>
    </citation>
    <scope>NUCLEOTIDE SEQUENCE</scope>
    <source>
        <strain>MC09</strain>
    </source>
</reference>
<evidence type="ECO:0000256" key="6">
    <source>
        <dbReference type="ARBA" id="ARBA00022723"/>
    </source>
</evidence>
<keyword evidence="8" id="KW-0862">Zinc</keyword>
<dbReference type="Proteomes" id="UP000008888">
    <property type="component" value="Chromosome"/>
</dbReference>
<accession>F9ZYB6</accession>
<sequence>MMSTLHRDLFKIILSALMALFFIPLIAWFFVDYALPPGREIMPAEPFTPLWQFKTTATVSGAALLAGVVMLMTICALGAAAFINRRAQYLSFVTGWRLLTLFCAVEVVVQGALLVWLAFWLTAFFFQVYYIKLIGIAAILAAMGVFYAVTCIFKRVPQTTTVEGELIDESNSPALWAHIRKLAAEAGTAPPDQIVGGIDTNFFVTESPLSINEQTFNGRSLFVSLPLLRLLDRTEADAVLMHELAHFRGGDTASSAALGPKLVQYDFYNAMMQSAGVTFLVFYVLRLYRVIFEFALKRDSRAREFMADKIAAALVSGRGIIHALIKIGAYARYRAEIEQSLFAEREQHDARIGIADRVAAGLVPYAKSGHFLDAMQAIGVPHPFDSHPALAERMRNVDYEVRKPDYSRIVTEQVDATWIPDINNADAIESALWAAYENRFATAHEQQLAYLYRPHTEAERKIVVKYFPRLEFALRSGQRIVVSYEGLLLPKENHFLSWDNISNIKYEDAFGSDILRITHPEKGRFGAKTTKVKLPGIRKKRKQLKAALGQYWQRHQIMLSNSMPP</sequence>
<organism evidence="14 15">
    <name type="scientific">Methylomonas methanica (strain DSM 25384 / MC09)</name>
    <dbReference type="NCBI Taxonomy" id="857087"/>
    <lineage>
        <taxon>Bacteria</taxon>
        <taxon>Pseudomonadati</taxon>
        <taxon>Pseudomonadota</taxon>
        <taxon>Gammaproteobacteria</taxon>
        <taxon>Methylococcales</taxon>
        <taxon>Methylococcaceae</taxon>
        <taxon>Methylomonas</taxon>
    </lineage>
</organism>
<evidence type="ECO:0000256" key="1">
    <source>
        <dbReference type="ARBA" id="ARBA00001947"/>
    </source>
</evidence>
<keyword evidence="4" id="KW-0645">Protease</keyword>
<dbReference type="EMBL" id="CP002738">
    <property type="protein sequence ID" value="AEG01021.1"/>
    <property type="molecule type" value="Genomic_DNA"/>
</dbReference>
<evidence type="ECO:0000256" key="12">
    <source>
        <dbReference type="SAM" id="Phobius"/>
    </source>
</evidence>
<feature type="transmembrane region" description="Helical" evidence="12">
    <location>
        <begin position="95"/>
        <end position="123"/>
    </location>
</feature>
<feature type="domain" description="Peptidase M48" evidence="13">
    <location>
        <begin position="216"/>
        <end position="400"/>
    </location>
</feature>
<evidence type="ECO:0000256" key="9">
    <source>
        <dbReference type="ARBA" id="ARBA00022989"/>
    </source>
</evidence>
<dbReference type="GO" id="GO:0005886">
    <property type="term" value="C:plasma membrane"/>
    <property type="evidence" value="ECO:0007669"/>
    <property type="project" value="UniProtKB-SubCell"/>
</dbReference>
<dbReference type="CDD" id="cd07328">
    <property type="entry name" value="M48_Ste24p_like"/>
    <property type="match status" value="1"/>
</dbReference>
<evidence type="ECO:0000256" key="4">
    <source>
        <dbReference type="ARBA" id="ARBA00022670"/>
    </source>
</evidence>
<dbReference type="Pfam" id="PF01435">
    <property type="entry name" value="Peptidase_M48"/>
    <property type="match status" value="1"/>
</dbReference>
<reference evidence="15" key="3">
    <citation type="submission" date="2011-05" db="EMBL/GenBank/DDBJ databases">
        <title>Complete sequence of Methylomonas methanica MC09.</title>
        <authorList>
            <consortium name="US DOE Joint Genome Institute"/>
            <person name="Lucas S."/>
            <person name="Han J."/>
            <person name="Lapidus A."/>
            <person name="Cheng J.-F."/>
            <person name="Goodwin L."/>
            <person name="Pitluck S."/>
            <person name="Peters L."/>
            <person name="Mikhailova N."/>
            <person name="Teshima H."/>
            <person name="Han C."/>
            <person name="Tapia R."/>
            <person name="Land M."/>
            <person name="Hauser L."/>
            <person name="Kyrpides N."/>
            <person name="Ivanova N."/>
            <person name="Pagani I."/>
            <person name="Stein L."/>
            <person name="Woyke T."/>
        </authorList>
    </citation>
    <scope>NUCLEOTIDE SEQUENCE [LARGE SCALE GENOMIC DNA]</scope>
    <source>
        <strain evidence="15">MC09</strain>
    </source>
</reference>
<keyword evidence="7" id="KW-0378">Hydrolase</keyword>
<evidence type="ECO:0000256" key="7">
    <source>
        <dbReference type="ARBA" id="ARBA00022801"/>
    </source>
</evidence>
<proteinExistence type="predicted"/>
<evidence type="ECO:0000313" key="15">
    <source>
        <dbReference type="Proteomes" id="UP000008888"/>
    </source>
</evidence>
<dbReference type="PANTHER" id="PTHR43221">
    <property type="entry name" value="PROTEASE HTPX"/>
    <property type="match status" value="1"/>
</dbReference>